<dbReference type="AlphaFoldDB" id="B6K3P4"/>
<dbReference type="InterPro" id="IPR038085">
    <property type="entry name" value="Rnp2-like_sf"/>
</dbReference>
<dbReference type="InterPro" id="IPR049128">
    <property type="entry name" value="Pop8-like_dom"/>
</dbReference>
<accession>B6K3P4</accession>
<dbReference type="GO" id="GO:0008033">
    <property type="term" value="P:tRNA processing"/>
    <property type="evidence" value="ECO:0007669"/>
    <property type="project" value="UniProtKB-KW"/>
</dbReference>
<dbReference type="eggNOG" id="ENOG502SCWV">
    <property type="taxonomic scope" value="Eukaryota"/>
</dbReference>
<dbReference type="GeneID" id="7049142"/>
<dbReference type="SUPFAM" id="SSF160350">
    <property type="entry name" value="Rnp2-like"/>
    <property type="match status" value="1"/>
</dbReference>
<dbReference type="GO" id="GO:0000172">
    <property type="term" value="C:ribonuclease MRP complex"/>
    <property type="evidence" value="ECO:0007669"/>
    <property type="project" value="InterPro"/>
</dbReference>
<gene>
    <name evidence="4" type="primary">pop8</name>
    <name evidence="3" type="ORF">SJAG_03234</name>
</gene>
<sequence>MKFVFNSTFSLFHPHSSYSMLKSEKSYFYGKILSSNPELNVTSIDDVTLRHWITIALDQEFGVFGSAAAVEILHRDKETFILSCHKNDQAKLWSCLGSFINQKEGVRLQIIQVSNFLSSFAFA</sequence>
<dbReference type="JaponicusDB" id="SJAG_03234">
    <property type="gene designation" value="pop8"/>
</dbReference>
<evidence type="ECO:0000313" key="3">
    <source>
        <dbReference type="EMBL" id="EEB08101.2"/>
    </source>
</evidence>
<name>B6K3P4_SCHJY</name>
<dbReference type="GO" id="GO:0000447">
    <property type="term" value="P:endonucleolytic cleavage in ITS1 to separate SSU-rRNA from 5.8S rRNA and LSU-rRNA from tricistronic rRNA transcript (SSU-rRNA, 5.8S rRNA, LSU-rRNA)"/>
    <property type="evidence" value="ECO:0007669"/>
    <property type="project" value="EnsemblFungi"/>
</dbReference>
<dbReference type="PANTHER" id="PTHR28173:SF1">
    <property type="entry name" value="RIBONUCLEASES P_MRP PROTEIN SUBUNIT POP8"/>
    <property type="match status" value="1"/>
</dbReference>
<dbReference type="Proteomes" id="UP000001744">
    <property type="component" value="Unassembled WGS sequence"/>
</dbReference>
<dbReference type="InterPro" id="IPR020347">
    <property type="entry name" value="Pop8"/>
</dbReference>
<keyword evidence="1" id="KW-0819">tRNA processing</keyword>
<organism evidence="3 5">
    <name type="scientific">Schizosaccharomyces japonicus (strain yFS275 / FY16936)</name>
    <name type="common">Fission yeast</name>
    <dbReference type="NCBI Taxonomy" id="402676"/>
    <lineage>
        <taxon>Eukaryota</taxon>
        <taxon>Fungi</taxon>
        <taxon>Dikarya</taxon>
        <taxon>Ascomycota</taxon>
        <taxon>Taphrinomycotina</taxon>
        <taxon>Schizosaccharomycetes</taxon>
        <taxon>Schizosaccharomycetales</taxon>
        <taxon>Schizosaccharomycetaceae</taxon>
        <taxon>Schizosaccharomyces</taxon>
    </lineage>
</organism>
<dbReference type="OMA" id="LRCHIND"/>
<keyword evidence="5" id="KW-1185">Reference proteome</keyword>
<evidence type="ECO:0000313" key="4">
    <source>
        <dbReference type="JaponicusDB" id="SJAG_03234"/>
    </source>
</evidence>
<evidence type="ECO:0000313" key="5">
    <source>
        <dbReference type="Proteomes" id="UP000001744"/>
    </source>
</evidence>
<reference evidence="3 5" key="1">
    <citation type="journal article" date="2011" name="Science">
        <title>Comparative functional genomics of the fission yeasts.</title>
        <authorList>
            <person name="Rhind N."/>
            <person name="Chen Z."/>
            <person name="Yassour M."/>
            <person name="Thompson D.A."/>
            <person name="Haas B.J."/>
            <person name="Habib N."/>
            <person name="Wapinski I."/>
            <person name="Roy S."/>
            <person name="Lin M.F."/>
            <person name="Heiman D.I."/>
            <person name="Young S.K."/>
            <person name="Furuya K."/>
            <person name="Guo Y."/>
            <person name="Pidoux A."/>
            <person name="Chen H.M."/>
            <person name="Robbertse B."/>
            <person name="Goldberg J.M."/>
            <person name="Aoki K."/>
            <person name="Bayne E.H."/>
            <person name="Berlin A.M."/>
            <person name="Desjardins C.A."/>
            <person name="Dobbs E."/>
            <person name="Dukaj L."/>
            <person name="Fan L."/>
            <person name="FitzGerald M.G."/>
            <person name="French C."/>
            <person name="Gujja S."/>
            <person name="Hansen K."/>
            <person name="Keifenheim D."/>
            <person name="Levin J.Z."/>
            <person name="Mosher R.A."/>
            <person name="Mueller C.A."/>
            <person name="Pfiffner J."/>
            <person name="Priest M."/>
            <person name="Russ C."/>
            <person name="Smialowska A."/>
            <person name="Swoboda P."/>
            <person name="Sykes S.M."/>
            <person name="Vaughn M."/>
            <person name="Vengrova S."/>
            <person name="Yoder R."/>
            <person name="Zeng Q."/>
            <person name="Allshire R."/>
            <person name="Baulcombe D."/>
            <person name="Birren B.W."/>
            <person name="Brown W."/>
            <person name="Ekwall K."/>
            <person name="Kellis M."/>
            <person name="Leatherwood J."/>
            <person name="Levin H."/>
            <person name="Margalit H."/>
            <person name="Martienssen R."/>
            <person name="Nieduszynski C.A."/>
            <person name="Spatafora J.W."/>
            <person name="Friedman N."/>
            <person name="Dalgaard J.Z."/>
            <person name="Baumann P."/>
            <person name="Niki H."/>
            <person name="Regev A."/>
            <person name="Nusbaum C."/>
        </authorList>
    </citation>
    <scope>NUCLEOTIDE SEQUENCE [LARGE SCALE GENOMIC DNA]</scope>
    <source>
        <strain evidence="5">yFS275 / FY16936</strain>
    </source>
</reference>
<dbReference type="VEuPathDB" id="FungiDB:SJAG_03234"/>
<dbReference type="OrthoDB" id="5530243at2759"/>
<evidence type="ECO:0000259" key="2">
    <source>
        <dbReference type="Pfam" id="PF20976"/>
    </source>
</evidence>
<dbReference type="Pfam" id="PF20976">
    <property type="entry name" value="Pop8"/>
    <property type="match status" value="1"/>
</dbReference>
<dbReference type="EMBL" id="KE651167">
    <property type="protein sequence ID" value="EEB08101.2"/>
    <property type="molecule type" value="Genomic_DNA"/>
</dbReference>
<dbReference type="STRING" id="402676.B6K3P4"/>
<dbReference type="PANTHER" id="PTHR28173">
    <property type="entry name" value="RIBONUCLEASES P/MRP PROTEIN SUBUNIT POP8"/>
    <property type="match status" value="1"/>
</dbReference>
<evidence type="ECO:0000256" key="1">
    <source>
        <dbReference type="ARBA" id="ARBA00022694"/>
    </source>
</evidence>
<dbReference type="HOGENOM" id="CLU_2198514_0_0_1"/>
<protein>
    <submittedName>
        <fullName evidence="3">RNase P and RNase MRP subunit Pop8</fullName>
    </submittedName>
</protein>
<dbReference type="GO" id="GO:0005655">
    <property type="term" value="C:nucleolar ribonuclease P complex"/>
    <property type="evidence" value="ECO:0007669"/>
    <property type="project" value="InterPro"/>
</dbReference>
<proteinExistence type="predicted"/>
<feature type="domain" description="Ribonucleases P/MRP subunit Pop8-like" evidence="2">
    <location>
        <begin position="25"/>
        <end position="99"/>
    </location>
</feature>
<dbReference type="RefSeq" id="XP_002174394.2">
    <property type="nucleotide sequence ID" value="XM_002174358.2"/>
</dbReference>